<dbReference type="SMART" id="SM00501">
    <property type="entry name" value="BRIGHT"/>
    <property type="match status" value="1"/>
</dbReference>
<dbReference type="GO" id="GO:0003677">
    <property type="term" value="F:DNA binding"/>
    <property type="evidence" value="ECO:0007669"/>
    <property type="project" value="UniProtKB-UniRule"/>
</dbReference>
<name>A0AAV8Q7E3_ENSVE</name>
<dbReference type="FunFam" id="1.10.30.10:FF:000055">
    <property type="entry name" value="High mobility group B protein 15"/>
    <property type="match status" value="1"/>
</dbReference>
<evidence type="ECO:0000313" key="5">
    <source>
        <dbReference type="EMBL" id="KAJ8475624.1"/>
    </source>
</evidence>
<feature type="domain" description="HMG box" evidence="3">
    <location>
        <begin position="215"/>
        <end position="282"/>
    </location>
</feature>
<dbReference type="Gene3D" id="1.10.150.60">
    <property type="entry name" value="ARID DNA-binding domain"/>
    <property type="match status" value="1"/>
</dbReference>
<evidence type="ECO:0000313" key="6">
    <source>
        <dbReference type="Proteomes" id="UP001222027"/>
    </source>
</evidence>
<keyword evidence="6" id="KW-1185">Reference proteome</keyword>
<dbReference type="SUPFAM" id="SSF46774">
    <property type="entry name" value="ARID-like"/>
    <property type="match status" value="1"/>
</dbReference>
<dbReference type="Proteomes" id="UP001222027">
    <property type="component" value="Unassembled WGS sequence"/>
</dbReference>
<feature type="compositionally biased region" description="Acidic residues" evidence="2">
    <location>
        <begin position="323"/>
        <end position="337"/>
    </location>
</feature>
<organism evidence="5 6">
    <name type="scientific">Ensete ventricosum</name>
    <name type="common">Abyssinian banana</name>
    <name type="synonym">Musa ensete</name>
    <dbReference type="NCBI Taxonomy" id="4639"/>
    <lineage>
        <taxon>Eukaryota</taxon>
        <taxon>Viridiplantae</taxon>
        <taxon>Streptophyta</taxon>
        <taxon>Embryophyta</taxon>
        <taxon>Tracheophyta</taxon>
        <taxon>Spermatophyta</taxon>
        <taxon>Magnoliopsida</taxon>
        <taxon>Liliopsida</taxon>
        <taxon>Zingiberales</taxon>
        <taxon>Musaceae</taxon>
        <taxon>Ensete</taxon>
    </lineage>
</organism>
<sequence>MRSDSKEGLEPGANYRAYPKPLAKYEDVVADPELFKETLMKLHAEMGTKFMVPIIGGKGLDLHRLFVEVTSRGGIEKVIAERRWREHYEQIYLFGSQGWNLPNVPSNTSSTTAVSSQKLVEPVKSHPEAQAAVHKRRRNSGSSPTYPPVVGVIDGKFEHGYFVTVTVGSEKLKGVLYHITDQASWPLVHADESTLRSPRRRRYRKKLSMLDPNRPKPNRSGYNFFFAEQHARLKPLHPGRDREISRIIGVRWNGLTETEKAVYQERGLKDKERYKSEMAVYNERVKAGQHTNLLPIQQLPVQPVMAGQTDIKSEKVDDGVNVTDEDCFSSEDSDSDGGESSHDDSEMGRSLDRSAIESTCLAETLKEEDRFELRRREDEKLGNGA</sequence>
<gene>
    <name evidence="5" type="ORF">OPV22_019351</name>
</gene>
<reference evidence="5 6" key="1">
    <citation type="submission" date="2022-12" db="EMBL/GenBank/DDBJ databases">
        <title>Chromosome-scale assembly of the Ensete ventricosum genome.</title>
        <authorList>
            <person name="Dussert Y."/>
            <person name="Stocks J."/>
            <person name="Wendawek A."/>
            <person name="Woldeyes F."/>
            <person name="Nichols R.A."/>
            <person name="Borrell J.S."/>
        </authorList>
    </citation>
    <scope>NUCLEOTIDE SEQUENCE [LARGE SCALE GENOMIC DNA]</scope>
    <source>
        <strain evidence="6">cv. Maze</strain>
        <tissue evidence="5">Seeds</tissue>
    </source>
</reference>
<dbReference type="PANTHER" id="PTHR46691:SF3">
    <property type="entry name" value="HIGH MOBILITY GROUP B PROTEIN 15"/>
    <property type="match status" value="1"/>
</dbReference>
<keyword evidence="1" id="KW-0238">DNA-binding</keyword>
<dbReference type="PANTHER" id="PTHR46691">
    <property type="entry name" value="HIGH MOBILITY GROUP B PROTEIN 9"/>
    <property type="match status" value="1"/>
</dbReference>
<proteinExistence type="predicted"/>
<accession>A0AAV8Q7E3</accession>
<dbReference type="InterPro" id="IPR036910">
    <property type="entry name" value="HMG_box_dom_sf"/>
</dbReference>
<feature type="domain" description="ARID" evidence="4">
    <location>
        <begin position="29"/>
        <end position="128"/>
    </location>
</feature>
<evidence type="ECO:0000259" key="4">
    <source>
        <dbReference type="PROSITE" id="PS51011"/>
    </source>
</evidence>
<dbReference type="CDD" id="cd22009">
    <property type="entry name" value="HMG-box_AtHMGB9-like"/>
    <property type="match status" value="1"/>
</dbReference>
<dbReference type="Gene3D" id="1.10.30.10">
    <property type="entry name" value="High mobility group box domain"/>
    <property type="match status" value="1"/>
</dbReference>
<dbReference type="Pfam" id="PF01388">
    <property type="entry name" value="ARID"/>
    <property type="match status" value="1"/>
</dbReference>
<dbReference type="PROSITE" id="PS51011">
    <property type="entry name" value="ARID"/>
    <property type="match status" value="1"/>
</dbReference>
<feature type="compositionally biased region" description="Basic and acidic residues" evidence="2">
    <location>
        <begin position="339"/>
        <end position="355"/>
    </location>
</feature>
<protein>
    <recommendedName>
        <fullName evidence="7">HMG box domain-containing protein</fullName>
    </recommendedName>
</protein>
<evidence type="ECO:0000259" key="3">
    <source>
        <dbReference type="PROSITE" id="PS50118"/>
    </source>
</evidence>
<evidence type="ECO:0008006" key="7">
    <source>
        <dbReference type="Google" id="ProtNLM"/>
    </source>
</evidence>
<dbReference type="PROSITE" id="PS50118">
    <property type="entry name" value="HMG_BOX_2"/>
    <property type="match status" value="1"/>
</dbReference>
<dbReference type="SMART" id="SM00398">
    <property type="entry name" value="HMG"/>
    <property type="match status" value="1"/>
</dbReference>
<comment type="caution">
    <text evidence="5">The sequence shown here is derived from an EMBL/GenBank/DDBJ whole genome shotgun (WGS) entry which is preliminary data.</text>
</comment>
<feature type="DNA-binding region" description="HMG box" evidence="1">
    <location>
        <begin position="215"/>
        <end position="282"/>
    </location>
</feature>
<evidence type="ECO:0000256" key="1">
    <source>
        <dbReference type="PROSITE-ProRule" id="PRU00267"/>
    </source>
</evidence>
<dbReference type="AlphaFoldDB" id="A0AAV8Q7E3"/>
<feature type="region of interest" description="Disordered" evidence="2">
    <location>
        <begin position="311"/>
        <end position="360"/>
    </location>
</feature>
<keyword evidence="1" id="KW-0539">Nucleus</keyword>
<evidence type="ECO:0000256" key="2">
    <source>
        <dbReference type="SAM" id="MobiDB-lite"/>
    </source>
</evidence>
<dbReference type="SUPFAM" id="SSF47095">
    <property type="entry name" value="HMG-box"/>
    <property type="match status" value="1"/>
</dbReference>
<dbReference type="InterPro" id="IPR036431">
    <property type="entry name" value="ARID_dom_sf"/>
</dbReference>
<dbReference type="GO" id="GO:0005634">
    <property type="term" value="C:nucleus"/>
    <property type="evidence" value="ECO:0007669"/>
    <property type="project" value="UniProtKB-UniRule"/>
</dbReference>
<dbReference type="Pfam" id="PF00505">
    <property type="entry name" value="HMG_box"/>
    <property type="match status" value="1"/>
</dbReference>
<dbReference type="SMART" id="SM01014">
    <property type="entry name" value="ARID"/>
    <property type="match status" value="1"/>
</dbReference>
<dbReference type="InterPro" id="IPR001606">
    <property type="entry name" value="ARID_dom"/>
</dbReference>
<dbReference type="InterPro" id="IPR009071">
    <property type="entry name" value="HMG_box_dom"/>
</dbReference>
<dbReference type="EMBL" id="JAQQAF010000006">
    <property type="protein sequence ID" value="KAJ8475624.1"/>
    <property type="molecule type" value="Genomic_DNA"/>
</dbReference>